<feature type="region of interest" description="Disordered" evidence="5">
    <location>
        <begin position="1"/>
        <end position="41"/>
    </location>
</feature>
<feature type="compositionally biased region" description="Low complexity" evidence="5">
    <location>
        <begin position="136"/>
        <end position="156"/>
    </location>
</feature>
<dbReference type="CDD" id="cd00086">
    <property type="entry name" value="homeodomain"/>
    <property type="match status" value="1"/>
</dbReference>
<dbReference type="GO" id="GO:0006355">
    <property type="term" value="P:regulation of DNA-templated transcription"/>
    <property type="evidence" value="ECO:0007669"/>
    <property type="project" value="InterPro"/>
</dbReference>
<feature type="region of interest" description="Disordered" evidence="5">
    <location>
        <begin position="572"/>
        <end position="614"/>
    </location>
</feature>
<evidence type="ECO:0000259" key="6">
    <source>
        <dbReference type="PROSITE" id="PS50071"/>
    </source>
</evidence>
<dbReference type="SUPFAM" id="SSF46689">
    <property type="entry name" value="Homeodomain-like"/>
    <property type="match status" value="1"/>
</dbReference>
<dbReference type="EMBL" id="HBET01002437">
    <property type="protein sequence ID" value="CAD8557360.1"/>
    <property type="molecule type" value="Transcribed_RNA"/>
</dbReference>
<evidence type="ECO:0000256" key="2">
    <source>
        <dbReference type="ARBA" id="ARBA00023155"/>
    </source>
</evidence>
<organism evidence="7">
    <name type="scientific">Cafeteria roenbergensis</name>
    <name type="common">Marine flagellate</name>
    <dbReference type="NCBI Taxonomy" id="33653"/>
    <lineage>
        <taxon>Eukaryota</taxon>
        <taxon>Sar</taxon>
        <taxon>Stramenopiles</taxon>
        <taxon>Bigyra</taxon>
        <taxon>Opalozoa</taxon>
        <taxon>Bicosoecida</taxon>
        <taxon>Cafeteriaceae</taxon>
        <taxon>Cafeteria</taxon>
    </lineage>
</organism>
<feature type="compositionally biased region" description="Low complexity" evidence="5">
    <location>
        <begin position="578"/>
        <end position="594"/>
    </location>
</feature>
<evidence type="ECO:0000313" key="8">
    <source>
        <dbReference type="EMBL" id="CAD8557360.1"/>
    </source>
</evidence>
<feature type="domain" description="Homeobox" evidence="6">
    <location>
        <begin position="633"/>
        <end position="699"/>
    </location>
</feature>
<feature type="compositionally biased region" description="Low complexity" evidence="5">
    <location>
        <begin position="24"/>
        <end position="41"/>
    </location>
</feature>
<dbReference type="AlphaFoldDB" id="A0A6U1KX07"/>
<evidence type="ECO:0000313" key="7">
    <source>
        <dbReference type="EMBL" id="CAD8557356.1"/>
    </source>
</evidence>
<dbReference type="PANTHER" id="PTHR11850">
    <property type="entry name" value="HOMEOBOX PROTEIN TRANSCRIPTION FACTORS"/>
    <property type="match status" value="1"/>
</dbReference>
<reference evidence="7" key="1">
    <citation type="submission" date="2021-01" db="EMBL/GenBank/DDBJ databases">
        <authorList>
            <person name="Corre E."/>
            <person name="Pelletier E."/>
            <person name="Niang G."/>
            <person name="Scheremetjew M."/>
            <person name="Finn R."/>
            <person name="Kale V."/>
            <person name="Holt S."/>
            <person name="Cochrane G."/>
            <person name="Meng A."/>
            <person name="Brown T."/>
            <person name="Cohen L."/>
        </authorList>
    </citation>
    <scope>NUCLEOTIDE SEQUENCE</scope>
    <source>
        <strain evidence="7">E4-10</strain>
    </source>
</reference>
<proteinExistence type="predicted"/>
<feature type="DNA-binding region" description="Homeobox" evidence="4">
    <location>
        <begin position="635"/>
        <end position="700"/>
    </location>
</feature>
<evidence type="ECO:0000256" key="5">
    <source>
        <dbReference type="SAM" id="MobiDB-lite"/>
    </source>
</evidence>
<feature type="region of interest" description="Disordered" evidence="5">
    <location>
        <begin position="304"/>
        <end position="432"/>
    </location>
</feature>
<keyword evidence="3 4" id="KW-0539">Nucleus</keyword>
<accession>A0A6U1KX07</accession>
<dbReference type="InterPro" id="IPR008422">
    <property type="entry name" value="KN_HD"/>
</dbReference>
<feature type="compositionally biased region" description="Low complexity" evidence="5">
    <location>
        <begin position="407"/>
        <end position="416"/>
    </location>
</feature>
<dbReference type="Pfam" id="PF05920">
    <property type="entry name" value="Homeobox_KN"/>
    <property type="match status" value="1"/>
</dbReference>
<keyword evidence="2 4" id="KW-0371">Homeobox</keyword>
<dbReference type="Gene3D" id="1.10.10.60">
    <property type="entry name" value="Homeodomain-like"/>
    <property type="match status" value="1"/>
</dbReference>
<feature type="compositionally biased region" description="Low complexity" evidence="5">
    <location>
        <begin position="230"/>
        <end position="244"/>
    </location>
</feature>
<dbReference type="EMBL" id="HBET01002426">
    <property type="protein sequence ID" value="CAD8557356.1"/>
    <property type="molecule type" value="Transcribed_RNA"/>
</dbReference>
<evidence type="ECO:0000256" key="4">
    <source>
        <dbReference type="PROSITE-ProRule" id="PRU00108"/>
    </source>
</evidence>
<protein>
    <recommendedName>
        <fullName evidence="6">Homeobox domain-containing protein</fullName>
    </recommendedName>
</protein>
<feature type="compositionally biased region" description="Polar residues" evidence="5">
    <location>
        <begin position="1"/>
        <end position="18"/>
    </location>
</feature>
<name>A0A6U1KX07_CAFRO</name>
<dbReference type="InterPro" id="IPR050224">
    <property type="entry name" value="TALE_homeobox"/>
</dbReference>
<dbReference type="InterPro" id="IPR001356">
    <property type="entry name" value="HD"/>
</dbReference>
<feature type="compositionally biased region" description="Low complexity" evidence="5">
    <location>
        <begin position="59"/>
        <end position="70"/>
    </location>
</feature>
<evidence type="ECO:0000256" key="3">
    <source>
        <dbReference type="ARBA" id="ARBA00023242"/>
    </source>
</evidence>
<evidence type="ECO:0000256" key="1">
    <source>
        <dbReference type="ARBA" id="ARBA00023125"/>
    </source>
</evidence>
<keyword evidence="1 4" id="KW-0238">DNA-binding</keyword>
<dbReference type="SMART" id="SM00389">
    <property type="entry name" value="HOX"/>
    <property type="match status" value="1"/>
</dbReference>
<sequence length="740" mass="76601">MSESKAQIRPSATGSPSFESGLVSPTQISAQPAASAASRCAPLPQASADEFRAEAAAAAALLGARDQPAAPRLQPPTPTGHSPTPGTAEPGMPGGRPVWAHAGDGWTPGTSQPLPGTVPGLGQHQGQHRYLPMWTPAAAGPAPPSASASTPHSQPARDAASGSLPTPASLSSHSSASVSTPMHMAMSGEPLGAPPQHRGPQHFSHPMMQVSPPPQPQAHGHSHVQPHGMPPQRAQAQPQGQHGHPAGGPPPASQGMMHLTPAPQGHSFLGPSAQQRGQGYVTMLTGYHHMQGQDGRMYSMVPMGSRMDGPPQHAMGQQHVSGPPPWPGAGSYVQDARHFDAHAPRPSAPPPPQALMPKPRATKRSRSGGDDSIDGDRGTATTPTQDGEGASAPVRPRMELAQPPPRGAAAGLAPRQTSGTPPGPPPASEGDDIATRALVGMQLGMSAPTGHWQHNPGLHHPFTDVHSRPVHHRPPASDHAPHMSALVPVSGYAGGQPEHLPMAAPAEGSWVPPPAPQVHRGQSMGGPAPPSYLPGAAAAGGAYAGFVPSHRDGMHAGASAADMSFRDRFEPRGAAMHGPASRGRGAASGIPRSGPAAASHRNPPGGRDPGADGSIVDFDSLAARGIDVSAMAMRGRETRSAAAQIPAPALRLLFGWLVANLRWPFPSRAVKEAIAGQTGLDQSKVKYWFSNVRKRHWVRVIANGEQPRSQMDVDLVIVAKNLGLPIGAGKEEFERRFSEE</sequence>
<dbReference type="GO" id="GO:0003677">
    <property type="term" value="F:DNA binding"/>
    <property type="evidence" value="ECO:0007669"/>
    <property type="project" value="UniProtKB-UniRule"/>
</dbReference>
<comment type="subcellular location">
    <subcellularLocation>
        <location evidence="4">Nucleus</location>
    </subcellularLocation>
</comment>
<feature type="compositionally biased region" description="Low complexity" evidence="5">
    <location>
        <begin position="163"/>
        <end position="180"/>
    </location>
</feature>
<dbReference type="InterPro" id="IPR009057">
    <property type="entry name" value="Homeodomain-like_sf"/>
</dbReference>
<dbReference type="GO" id="GO:0005634">
    <property type="term" value="C:nucleus"/>
    <property type="evidence" value="ECO:0007669"/>
    <property type="project" value="UniProtKB-SubCell"/>
</dbReference>
<dbReference type="PROSITE" id="PS50071">
    <property type="entry name" value="HOMEOBOX_2"/>
    <property type="match status" value="1"/>
</dbReference>
<feature type="region of interest" description="Disordered" evidence="5">
    <location>
        <begin position="59"/>
        <end position="274"/>
    </location>
</feature>
<gene>
    <name evidence="7" type="ORF">CROE0942_LOCUS1690</name>
    <name evidence="8" type="ORF">CROE0942_LOCUS1694</name>
</gene>